<dbReference type="InterPro" id="IPR006626">
    <property type="entry name" value="PbH1"/>
</dbReference>
<dbReference type="Proteomes" id="UP000251545">
    <property type="component" value="Unassembled WGS sequence"/>
</dbReference>
<feature type="chain" id="PRO_5016668771" evidence="1">
    <location>
        <begin position="24"/>
        <end position="606"/>
    </location>
</feature>
<name>A0A362XGT1_9FLAO</name>
<feature type="signal peptide" evidence="1">
    <location>
        <begin position="1"/>
        <end position="23"/>
    </location>
</feature>
<dbReference type="Gene3D" id="2.160.20.10">
    <property type="entry name" value="Single-stranded right-handed beta-helix, Pectin lyase-like"/>
    <property type="match status" value="2"/>
</dbReference>
<evidence type="ECO:0000313" key="4">
    <source>
        <dbReference type="Proteomes" id="UP000251545"/>
    </source>
</evidence>
<dbReference type="PANTHER" id="PTHR36453:SF1">
    <property type="entry name" value="RIGHT HANDED BETA HELIX DOMAIN-CONTAINING PROTEIN"/>
    <property type="match status" value="1"/>
</dbReference>
<proteinExistence type="predicted"/>
<dbReference type="InterPro" id="IPR048482">
    <property type="entry name" value="GH141_ins"/>
</dbReference>
<organism evidence="3 4">
    <name type="scientific">Jejuia pallidilutea</name>
    <dbReference type="NCBI Taxonomy" id="504487"/>
    <lineage>
        <taxon>Bacteria</taxon>
        <taxon>Pseudomonadati</taxon>
        <taxon>Bacteroidota</taxon>
        <taxon>Flavobacteriia</taxon>
        <taxon>Flavobacteriales</taxon>
        <taxon>Flavobacteriaceae</taxon>
        <taxon>Jejuia</taxon>
    </lineage>
</organism>
<evidence type="ECO:0000313" key="3">
    <source>
        <dbReference type="EMBL" id="PQV51512.1"/>
    </source>
</evidence>
<dbReference type="SMART" id="SM00710">
    <property type="entry name" value="PbH1"/>
    <property type="match status" value="5"/>
</dbReference>
<keyword evidence="3" id="KW-0456">Lyase</keyword>
<dbReference type="RefSeq" id="WP_105472520.1">
    <property type="nucleotide sequence ID" value="NZ_PVEO01000001.1"/>
</dbReference>
<protein>
    <submittedName>
        <fullName evidence="3">Parallel beta helix pectate lyase-like protein</fullName>
    </submittedName>
</protein>
<keyword evidence="1" id="KW-0732">Signal</keyword>
<dbReference type="GO" id="GO:0016829">
    <property type="term" value="F:lyase activity"/>
    <property type="evidence" value="ECO:0007669"/>
    <property type="project" value="UniProtKB-KW"/>
</dbReference>
<evidence type="ECO:0000256" key="1">
    <source>
        <dbReference type="SAM" id="SignalP"/>
    </source>
</evidence>
<evidence type="ECO:0000259" key="2">
    <source>
        <dbReference type="Pfam" id="PF21231"/>
    </source>
</evidence>
<reference evidence="3 4" key="1">
    <citation type="submission" date="2018-02" db="EMBL/GenBank/DDBJ databases">
        <title>Genomic Encyclopedia of Archaeal and Bacterial Type Strains, Phase II (KMG-II): from individual species to whole genera.</title>
        <authorList>
            <person name="Goeker M."/>
        </authorList>
    </citation>
    <scope>NUCLEOTIDE SEQUENCE [LARGE SCALE GENOMIC DNA]</scope>
    <source>
        <strain evidence="3 4">DSM 21165</strain>
    </source>
</reference>
<dbReference type="SUPFAM" id="SSF51126">
    <property type="entry name" value="Pectin lyase-like"/>
    <property type="match status" value="1"/>
</dbReference>
<feature type="domain" description="GH141-like insertion" evidence="2">
    <location>
        <begin position="127"/>
        <end position="266"/>
    </location>
</feature>
<gene>
    <name evidence="3" type="ORF">CLV33_101436</name>
</gene>
<dbReference type="PANTHER" id="PTHR36453">
    <property type="entry name" value="SECRETED PROTEIN-RELATED"/>
    <property type="match status" value="1"/>
</dbReference>
<accession>A0A362XGT1</accession>
<dbReference type="EMBL" id="PVEO01000001">
    <property type="protein sequence ID" value="PQV51512.1"/>
    <property type="molecule type" value="Genomic_DNA"/>
</dbReference>
<dbReference type="AlphaFoldDB" id="A0A362XGT1"/>
<dbReference type="InterPro" id="IPR012334">
    <property type="entry name" value="Pectin_lyas_fold"/>
</dbReference>
<dbReference type="Pfam" id="PF21231">
    <property type="entry name" value="GH141_M"/>
    <property type="match status" value="1"/>
</dbReference>
<dbReference type="InterPro" id="IPR011050">
    <property type="entry name" value="Pectin_lyase_fold/virulence"/>
</dbReference>
<sequence length="606" mass="68726">MQFKNRSFFYIAFVFLSISTINAQENLKFYVSNSGKDSWSGSKEKPFKSLNKAKEAVLKKSNPKDNVTIFLREGTYFIDDALTFNSENWKYHEGTLTIKGFNDEVPRLSGGKKITNWTADKNGIYKASVKGLNFRQLYVNNKRAVRSRQPNVDDYNNLTGWDLKSRQLVMKSDLVEKWNNFEQVEAVIQMFWSEAIVQLKSFENFNGGARLAYVSIDDKQSDILFPRPFPPKQDNAVFHFENAYEFIDQPGEWYLNTKTETLYYMPEANEKMEALVVVAPVTETLIDIKGSLDYPINNISFENLVFEHANWNLPSTNGFINAQAGMYNLTAREDNYQTVRRPSAAIKVENAENIQFKGNLIQHMGSTGIDFISGTKKCIIEGNVIRSIAGNGTMIGAFTAEEDGEYHVPYNPSDLREVSTSDVVSNNYIYNVGCDYYGTSPISAGYTAEIKITHNTIEDAPYCGISLGYGWTDKPNAMHDNIIANNYISNVMNLVCDGAGIYTLSKQPGALISENYITNIKRSEEAGIYPIAYIYLDEKSGGTLERPMVVERNSLPKSDKTVQTWNFHREGIFLMDSNSVYDIPEIKDNAGYQESYKNQIEKMLKL</sequence>
<comment type="caution">
    <text evidence="3">The sequence shown here is derived from an EMBL/GenBank/DDBJ whole genome shotgun (WGS) entry which is preliminary data.</text>
</comment>